<reference evidence="1 2" key="1">
    <citation type="submission" date="2015-05" db="EMBL/GenBank/DDBJ databases">
        <title>Evolution of Trichinella species and genotypes.</title>
        <authorList>
            <person name="Korhonen P.K."/>
            <person name="Edoardo P."/>
            <person name="Giuseppe L.R."/>
            <person name="Gasser R.B."/>
        </authorList>
    </citation>
    <scope>NUCLEOTIDE SEQUENCE [LARGE SCALE GENOMIC DNA]</scope>
    <source>
        <strain evidence="1">ISS10</strain>
    </source>
</reference>
<dbReference type="EMBL" id="JYDW01000132">
    <property type="protein sequence ID" value="KRZ54691.1"/>
    <property type="molecule type" value="Genomic_DNA"/>
</dbReference>
<dbReference type="OrthoDB" id="10323449at2759"/>
<protein>
    <submittedName>
        <fullName evidence="1">Uncharacterized protein</fullName>
    </submittedName>
</protein>
<proteinExistence type="predicted"/>
<organism evidence="1 2">
    <name type="scientific">Trichinella nativa</name>
    <dbReference type="NCBI Taxonomy" id="6335"/>
    <lineage>
        <taxon>Eukaryota</taxon>
        <taxon>Metazoa</taxon>
        <taxon>Ecdysozoa</taxon>
        <taxon>Nematoda</taxon>
        <taxon>Enoplea</taxon>
        <taxon>Dorylaimia</taxon>
        <taxon>Trichinellida</taxon>
        <taxon>Trichinellidae</taxon>
        <taxon>Trichinella</taxon>
    </lineage>
</organism>
<evidence type="ECO:0000313" key="1">
    <source>
        <dbReference type="EMBL" id="KRZ54691.1"/>
    </source>
</evidence>
<dbReference type="AlphaFoldDB" id="A0A0V1L555"/>
<dbReference type="Proteomes" id="UP000054721">
    <property type="component" value="Unassembled WGS sequence"/>
</dbReference>
<evidence type="ECO:0000313" key="2">
    <source>
        <dbReference type="Proteomes" id="UP000054721"/>
    </source>
</evidence>
<keyword evidence="2" id="KW-1185">Reference proteome</keyword>
<gene>
    <name evidence="1" type="ORF">T02_11741</name>
</gene>
<sequence>MQSRRNQLSVYQAKTTDPFPFGTFVKRTAAYNSGMLYIINKGMVWSCERIIPTVTLRLSGLKFTVVGVHELSCTDWLKILIRTDRAPPKGIRLIKTKNENRIVQFIALESTKSAY</sequence>
<accession>A0A0V1L555</accession>
<comment type="caution">
    <text evidence="1">The sequence shown here is derived from an EMBL/GenBank/DDBJ whole genome shotgun (WGS) entry which is preliminary data.</text>
</comment>
<name>A0A0V1L555_9BILA</name>